<comment type="caution">
    <text evidence="2">The sequence shown here is derived from an EMBL/GenBank/DDBJ whole genome shotgun (WGS) entry which is preliminary data.</text>
</comment>
<sequence>MKKAVSAKEITTTSTCCPHQEDEESGWTSYFDDFSVANMENSFGGGSSLVSDAASCAAWKFSSPNNIPKKLKFKKSRTKEISELDHSLEDTASSPVNSPKVGELNSTEMNSRKTELDDDDHINSFMDKRFASGNYSEVQRDNRNDCTDLKKKGLCLVPLSISIDHPDVYRKVLAIW</sequence>
<dbReference type="Proteomes" id="UP001163823">
    <property type="component" value="Chromosome 12"/>
</dbReference>
<name>A0AAD7KZR3_QUISA</name>
<dbReference type="GO" id="GO:0010089">
    <property type="term" value="P:xylem development"/>
    <property type="evidence" value="ECO:0007669"/>
    <property type="project" value="InterPro"/>
</dbReference>
<dbReference type="EMBL" id="JARAOO010000012">
    <property type="protein sequence ID" value="KAJ7948166.1"/>
    <property type="molecule type" value="Genomic_DNA"/>
</dbReference>
<reference evidence="2" key="1">
    <citation type="journal article" date="2023" name="Science">
        <title>Elucidation of the pathway for biosynthesis of saponin adjuvants from the soapbark tree.</title>
        <authorList>
            <person name="Reed J."/>
            <person name="Orme A."/>
            <person name="El-Demerdash A."/>
            <person name="Owen C."/>
            <person name="Martin L.B.B."/>
            <person name="Misra R.C."/>
            <person name="Kikuchi S."/>
            <person name="Rejzek M."/>
            <person name="Martin A.C."/>
            <person name="Harkess A."/>
            <person name="Leebens-Mack J."/>
            <person name="Louveau T."/>
            <person name="Stephenson M.J."/>
            <person name="Osbourn A."/>
        </authorList>
    </citation>
    <scope>NUCLEOTIDE SEQUENCE</scope>
    <source>
        <strain evidence="2">S10</strain>
    </source>
</reference>
<evidence type="ECO:0000256" key="1">
    <source>
        <dbReference type="SAM" id="MobiDB-lite"/>
    </source>
</evidence>
<dbReference type="KEGG" id="qsa:O6P43_028685"/>
<gene>
    <name evidence="2" type="ORF">O6P43_028685</name>
</gene>
<evidence type="ECO:0000313" key="3">
    <source>
        <dbReference type="Proteomes" id="UP001163823"/>
    </source>
</evidence>
<dbReference type="PANTHER" id="PTHR33974:SF2">
    <property type="entry name" value="VASCULAR-RELATED UNKNOWN PROTEIN 1"/>
    <property type="match status" value="1"/>
</dbReference>
<keyword evidence="3" id="KW-1185">Reference proteome</keyword>
<dbReference type="InterPro" id="IPR039280">
    <property type="entry name" value="VUP"/>
</dbReference>
<dbReference type="PANTHER" id="PTHR33974">
    <property type="entry name" value="VASCULAR-RELATED UNKNOWN PROTEIN 1-RELATED"/>
    <property type="match status" value="1"/>
</dbReference>
<evidence type="ECO:0000313" key="2">
    <source>
        <dbReference type="EMBL" id="KAJ7948166.1"/>
    </source>
</evidence>
<organism evidence="2 3">
    <name type="scientific">Quillaja saponaria</name>
    <name type="common">Soap bark tree</name>
    <dbReference type="NCBI Taxonomy" id="32244"/>
    <lineage>
        <taxon>Eukaryota</taxon>
        <taxon>Viridiplantae</taxon>
        <taxon>Streptophyta</taxon>
        <taxon>Embryophyta</taxon>
        <taxon>Tracheophyta</taxon>
        <taxon>Spermatophyta</taxon>
        <taxon>Magnoliopsida</taxon>
        <taxon>eudicotyledons</taxon>
        <taxon>Gunneridae</taxon>
        <taxon>Pentapetalae</taxon>
        <taxon>rosids</taxon>
        <taxon>fabids</taxon>
        <taxon>Fabales</taxon>
        <taxon>Quillajaceae</taxon>
        <taxon>Quillaja</taxon>
    </lineage>
</organism>
<accession>A0AAD7KZR3</accession>
<proteinExistence type="predicted"/>
<feature type="region of interest" description="Disordered" evidence="1">
    <location>
        <begin position="84"/>
        <end position="113"/>
    </location>
</feature>
<protein>
    <submittedName>
        <fullName evidence="2">CTD small phosphatase-like protein 2</fullName>
    </submittedName>
</protein>
<dbReference type="AlphaFoldDB" id="A0AAD7KZR3"/>